<dbReference type="SUPFAM" id="SSF55781">
    <property type="entry name" value="GAF domain-like"/>
    <property type="match status" value="1"/>
</dbReference>
<evidence type="ECO:0000313" key="6">
    <source>
        <dbReference type="EMBL" id="ORJ62892.1"/>
    </source>
</evidence>
<dbReference type="PROSITE" id="PS50110">
    <property type="entry name" value="RESPONSE_REGULATORY"/>
    <property type="match status" value="1"/>
</dbReference>
<evidence type="ECO:0000259" key="5">
    <source>
        <dbReference type="PROSITE" id="PS50110"/>
    </source>
</evidence>
<proteinExistence type="predicted"/>
<dbReference type="CDD" id="cd00156">
    <property type="entry name" value="REC"/>
    <property type="match status" value="1"/>
</dbReference>
<evidence type="ECO:0000256" key="3">
    <source>
        <dbReference type="ARBA" id="ARBA00022777"/>
    </source>
</evidence>
<dbReference type="Pfam" id="PF00072">
    <property type="entry name" value="Response_reg"/>
    <property type="match status" value="1"/>
</dbReference>
<comment type="caution">
    <text evidence="4">Lacks conserved residue(s) required for the propagation of feature annotation.</text>
</comment>
<dbReference type="GO" id="GO:0016301">
    <property type="term" value="F:kinase activity"/>
    <property type="evidence" value="ECO:0007669"/>
    <property type="project" value="UniProtKB-KW"/>
</dbReference>
<dbReference type="InterPro" id="IPR001789">
    <property type="entry name" value="Sig_transdc_resp-reg_receiver"/>
</dbReference>
<organism evidence="6 7">
    <name type="scientific">Geothermobacter hydrogeniphilus</name>
    <dbReference type="NCBI Taxonomy" id="1969733"/>
    <lineage>
        <taxon>Bacteria</taxon>
        <taxon>Pseudomonadati</taxon>
        <taxon>Thermodesulfobacteriota</taxon>
        <taxon>Desulfuromonadia</taxon>
        <taxon>Desulfuromonadales</taxon>
        <taxon>Geothermobacteraceae</taxon>
        <taxon>Geothermobacter</taxon>
    </lineage>
</organism>
<evidence type="ECO:0000313" key="7">
    <source>
        <dbReference type="Proteomes" id="UP000193136"/>
    </source>
</evidence>
<dbReference type="GO" id="GO:0000160">
    <property type="term" value="P:phosphorelay signal transduction system"/>
    <property type="evidence" value="ECO:0007669"/>
    <property type="project" value="InterPro"/>
</dbReference>
<dbReference type="SMART" id="SM00448">
    <property type="entry name" value="REC"/>
    <property type="match status" value="1"/>
</dbReference>
<evidence type="ECO:0000256" key="1">
    <source>
        <dbReference type="ARBA" id="ARBA00022553"/>
    </source>
</evidence>
<name>A0A1X0YCQ9_9BACT</name>
<keyword evidence="2" id="KW-0808">Transferase</keyword>
<sequence length="323" mass="36139">MARTLLIVDHVATRRTSLKLLLVQEQYQVLEAASCEAALALIERRRIDVVLTETELPSRSGLFLLKELKRKRPDIEVILLTHNASSYNLLQALRNGAHDFIVRPIDSGEFLFQALERAYRAIQLRQEERQLVIELEVRNRQMSSTLNRMSELQHALERLAMLEDPGELLQGLLDAAVGLVHAERGLLALIGRDGDLAVKLSRGLDQEFCRACAEKIPDGLLSAIFDHGRPILIAGKLPPKLEQKTAAEERQALFITPGVLAIPVRSGTRPIGLLVMAGHPRQLPFNEADLQRLTQLAAHAALLLEKAGRIRQLNKQAQQRQYA</sequence>
<feature type="domain" description="Response regulatory" evidence="5">
    <location>
        <begin position="4"/>
        <end position="118"/>
    </location>
</feature>
<dbReference type="SMART" id="SM00065">
    <property type="entry name" value="GAF"/>
    <property type="match status" value="1"/>
</dbReference>
<dbReference type="STRING" id="1969733.B5V00_02210"/>
<dbReference type="AlphaFoldDB" id="A0A1X0YCQ9"/>
<dbReference type="Gene3D" id="3.30.450.40">
    <property type="match status" value="1"/>
</dbReference>
<dbReference type="PANTHER" id="PTHR44591:SF3">
    <property type="entry name" value="RESPONSE REGULATORY DOMAIN-CONTAINING PROTEIN"/>
    <property type="match status" value="1"/>
</dbReference>
<accession>A0A1X0YCQ9</accession>
<dbReference type="Proteomes" id="UP000193136">
    <property type="component" value="Unassembled WGS sequence"/>
</dbReference>
<dbReference type="Gene3D" id="3.40.50.2300">
    <property type="match status" value="1"/>
</dbReference>
<gene>
    <name evidence="6" type="ORF">B5V00_02210</name>
</gene>
<keyword evidence="1" id="KW-0597">Phosphoprotein</keyword>
<reference evidence="6 7" key="1">
    <citation type="submission" date="2017-03" db="EMBL/GenBank/DDBJ databases">
        <title>Genome sequence of Geothermobacter sp. EPR-M, Deep-Sea Iron Reducer.</title>
        <authorList>
            <person name="Tully B."/>
            <person name="Savalia P."/>
            <person name="Abuyen K."/>
            <person name="Baughan C."/>
            <person name="Romero E."/>
            <person name="Ronkowski C."/>
            <person name="Torres B."/>
            <person name="Tremblay J."/>
            <person name="Trujillo A."/>
            <person name="Tyler M."/>
            <person name="Perez-Rodriguez I."/>
            <person name="Amend J."/>
        </authorList>
    </citation>
    <scope>NUCLEOTIDE SEQUENCE [LARGE SCALE GENOMIC DNA]</scope>
    <source>
        <strain evidence="6 7">EPR-M</strain>
    </source>
</reference>
<keyword evidence="3" id="KW-0418">Kinase</keyword>
<comment type="caution">
    <text evidence="6">The sequence shown here is derived from an EMBL/GenBank/DDBJ whole genome shotgun (WGS) entry which is preliminary data.</text>
</comment>
<dbReference type="InterPro" id="IPR003018">
    <property type="entry name" value="GAF"/>
</dbReference>
<evidence type="ECO:0000256" key="4">
    <source>
        <dbReference type="PROSITE-ProRule" id="PRU00169"/>
    </source>
</evidence>
<protein>
    <recommendedName>
        <fullName evidence="5">Response regulatory domain-containing protein</fullName>
    </recommendedName>
</protein>
<dbReference type="EMBL" id="NAAD01000002">
    <property type="protein sequence ID" value="ORJ62892.1"/>
    <property type="molecule type" value="Genomic_DNA"/>
</dbReference>
<dbReference type="InterPro" id="IPR029016">
    <property type="entry name" value="GAF-like_dom_sf"/>
</dbReference>
<dbReference type="OrthoDB" id="5392916at2"/>
<dbReference type="InterPro" id="IPR011006">
    <property type="entry name" value="CheY-like_superfamily"/>
</dbReference>
<evidence type="ECO:0000256" key="2">
    <source>
        <dbReference type="ARBA" id="ARBA00022679"/>
    </source>
</evidence>
<dbReference type="Pfam" id="PF13185">
    <property type="entry name" value="GAF_2"/>
    <property type="match status" value="1"/>
</dbReference>
<dbReference type="SUPFAM" id="SSF52172">
    <property type="entry name" value="CheY-like"/>
    <property type="match status" value="1"/>
</dbReference>
<dbReference type="PANTHER" id="PTHR44591">
    <property type="entry name" value="STRESS RESPONSE REGULATOR PROTEIN 1"/>
    <property type="match status" value="1"/>
</dbReference>
<dbReference type="RefSeq" id="WP_085009088.1">
    <property type="nucleotide sequence ID" value="NZ_NAAD01000002.1"/>
</dbReference>
<keyword evidence="7" id="KW-1185">Reference proteome</keyword>
<dbReference type="InterPro" id="IPR050595">
    <property type="entry name" value="Bact_response_regulator"/>
</dbReference>